<dbReference type="Gene3D" id="1.25.40.70">
    <property type="entry name" value="Phosphatidylinositol 3-kinase, accessory domain (PIK)"/>
    <property type="match status" value="1"/>
</dbReference>
<accession>A0AAW1UQI4</accession>
<proteinExistence type="predicted"/>
<comment type="caution">
    <text evidence="3">The sequence shown here is derived from an EMBL/GenBank/DDBJ whole genome shotgun (WGS) entry which is preliminary data.</text>
</comment>
<feature type="domain" description="PIK helical" evidence="2">
    <location>
        <begin position="138"/>
        <end position="332"/>
    </location>
</feature>
<dbReference type="PANTHER" id="PTHR10048:SF22">
    <property type="entry name" value="PHOSPHATIDYLINOSITOL 4-KINASE BETA"/>
    <property type="match status" value="1"/>
</dbReference>
<organism evidence="3 4">
    <name type="scientific">Henosepilachna vigintioctopunctata</name>
    <dbReference type="NCBI Taxonomy" id="420089"/>
    <lineage>
        <taxon>Eukaryota</taxon>
        <taxon>Metazoa</taxon>
        <taxon>Ecdysozoa</taxon>
        <taxon>Arthropoda</taxon>
        <taxon>Hexapoda</taxon>
        <taxon>Insecta</taxon>
        <taxon>Pterygota</taxon>
        <taxon>Neoptera</taxon>
        <taxon>Endopterygota</taxon>
        <taxon>Coleoptera</taxon>
        <taxon>Polyphaga</taxon>
        <taxon>Cucujiformia</taxon>
        <taxon>Coccinelloidea</taxon>
        <taxon>Coccinellidae</taxon>
        <taxon>Epilachninae</taxon>
        <taxon>Epilachnini</taxon>
        <taxon>Henosepilachna</taxon>
    </lineage>
</organism>
<dbReference type="InterPro" id="IPR049160">
    <property type="entry name" value="PI4KB-PIK1_PIK"/>
</dbReference>
<dbReference type="InterPro" id="IPR001263">
    <property type="entry name" value="PI3K_accessory_dom"/>
</dbReference>
<dbReference type="GO" id="GO:0004430">
    <property type="term" value="F:1-phosphatidylinositol 4-kinase activity"/>
    <property type="evidence" value="ECO:0007669"/>
    <property type="project" value="TreeGrafter"/>
</dbReference>
<evidence type="ECO:0000313" key="4">
    <source>
        <dbReference type="Proteomes" id="UP001431783"/>
    </source>
</evidence>
<name>A0AAW1UQI4_9CUCU</name>
<evidence type="ECO:0000313" key="3">
    <source>
        <dbReference type="EMBL" id="KAK9882242.1"/>
    </source>
</evidence>
<dbReference type="EMBL" id="JARQZJ010000073">
    <property type="protein sequence ID" value="KAK9882242.1"/>
    <property type="molecule type" value="Genomic_DNA"/>
</dbReference>
<dbReference type="AlphaFoldDB" id="A0AAW1UQI4"/>
<sequence>MNDHVQFSEPAPPSVGHTKRHRLTIFKDAVPSVHGKPSISINGKTRLSTHQRNLSLDFRSMGILLPPITQVTVTPTTTNLTLHHRNRSLDSALQRIPEVDVTPSPECEKVTATILSNSDVHSCTVAKTRQRDEVVSLGSDDSGILCGSDSGASDAATREPSIQLSRESLQDAKRCEADDDAAPPSPDDAKAHDAVDVAARRTCAATVEADLRPEVSKSFGLLRLLESRVFDVAMAIHYLFKSKEPGVQSYIANKLFSFPDGQVDFYLPQLVFMYIQMHDVAEVIHPYLVHRCRQSIDFSLKCAWLLDAYGSDASAHTKKKPHSVKLKNLILSEELRPKNKSLLPDKAPIATMPPFGTAMFTPPSKKSHQRSFSDASALIPRVGRGSAAPKLCLGDLSSGRAFDNGCPCFDGCIGLVNDLKGRKTECTCTAPRLAPQLEFLKALILIGKLLSSIPTKEAKTTRLVAELTTSI</sequence>
<reference evidence="3 4" key="1">
    <citation type="submission" date="2023-03" db="EMBL/GenBank/DDBJ databases">
        <title>Genome insight into feeding habits of ladybird beetles.</title>
        <authorList>
            <person name="Li H.-S."/>
            <person name="Huang Y.-H."/>
            <person name="Pang H."/>
        </authorList>
    </citation>
    <scope>NUCLEOTIDE SEQUENCE [LARGE SCALE GENOMIC DNA]</scope>
    <source>
        <strain evidence="3">SYSU_2023b</strain>
        <tissue evidence="3">Whole body</tissue>
    </source>
</reference>
<dbReference type="GO" id="GO:0016020">
    <property type="term" value="C:membrane"/>
    <property type="evidence" value="ECO:0007669"/>
    <property type="project" value="TreeGrafter"/>
</dbReference>
<dbReference type="GO" id="GO:0046854">
    <property type="term" value="P:phosphatidylinositol phosphate biosynthetic process"/>
    <property type="evidence" value="ECO:0007669"/>
    <property type="project" value="InterPro"/>
</dbReference>
<dbReference type="Pfam" id="PF21245">
    <property type="entry name" value="PI4KB-PIK1_PIK"/>
    <property type="match status" value="1"/>
</dbReference>
<dbReference type="PANTHER" id="PTHR10048">
    <property type="entry name" value="PHOSPHATIDYLINOSITOL KINASE"/>
    <property type="match status" value="1"/>
</dbReference>
<feature type="region of interest" description="Disordered" evidence="1">
    <location>
        <begin position="167"/>
        <end position="192"/>
    </location>
</feature>
<dbReference type="GO" id="GO:0048015">
    <property type="term" value="P:phosphatidylinositol-mediated signaling"/>
    <property type="evidence" value="ECO:0007669"/>
    <property type="project" value="TreeGrafter"/>
</dbReference>
<dbReference type="InterPro" id="IPR015433">
    <property type="entry name" value="PI3/4_kinase"/>
</dbReference>
<evidence type="ECO:0000256" key="1">
    <source>
        <dbReference type="SAM" id="MobiDB-lite"/>
    </source>
</evidence>
<dbReference type="InterPro" id="IPR042236">
    <property type="entry name" value="PI3K_accessory_sf"/>
</dbReference>
<gene>
    <name evidence="3" type="ORF">WA026_019756</name>
</gene>
<dbReference type="GO" id="GO:0005737">
    <property type="term" value="C:cytoplasm"/>
    <property type="evidence" value="ECO:0007669"/>
    <property type="project" value="TreeGrafter"/>
</dbReference>
<keyword evidence="4" id="KW-1185">Reference proteome</keyword>
<evidence type="ECO:0000259" key="2">
    <source>
        <dbReference type="PROSITE" id="PS51545"/>
    </source>
</evidence>
<dbReference type="Proteomes" id="UP001431783">
    <property type="component" value="Unassembled WGS sequence"/>
</dbReference>
<protein>
    <recommendedName>
        <fullName evidence="2">PIK helical domain-containing protein</fullName>
    </recommendedName>
</protein>
<dbReference type="PROSITE" id="PS51545">
    <property type="entry name" value="PIK_HELICAL"/>
    <property type="match status" value="1"/>
</dbReference>